<keyword evidence="1" id="KW-1133">Transmembrane helix</keyword>
<dbReference type="EMBL" id="NPKH01000025">
    <property type="protein sequence ID" value="PAP93504.1"/>
    <property type="molecule type" value="Genomic_DNA"/>
</dbReference>
<gene>
    <name evidence="2" type="ORF">CIT31_21170</name>
</gene>
<dbReference type="AlphaFoldDB" id="A0A271KDF4"/>
<protein>
    <submittedName>
        <fullName evidence="2">Uncharacterized protein</fullName>
    </submittedName>
</protein>
<feature type="transmembrane region" description="Helical" evidence="1">
    <location>
        <begin position="12"/>
        <end position="30"/>
    </location>
</feature>
<organism evidence="2 3">
    <name type="scientific">Mesorhizobium wenxiniae</name>
    <dbReference type="NCBI Taxonomy" id="2014805"/>
    <lineage>
        <taxon>Bacteria</taxon>
        <taxon>Pseudomonadati</taxon>
        <taxon>Pseudomonadota</taxon>
        <taxon>Alphaproteobacteria</taxon>
        <taxon>Hyphomicrobiales</taxon>
        <taxon>Phyllobacteriaceae</taxon>
        <taxon>Mesorhizobium</taxon>
    </lineage>
</organism>
<dbReference type="Proteomes" id="UP000215931">
    <property type="component" value="Unassembled WGS sequence"/>
</dbReference>
<dbReference type="OrthoDB" id="8080397at2"/>
<keyword evidence="1" id="KW-0812">Transmembrane</keyword>
<accession>A0A271KDF4</accession>
<keyword evidence="3" id="KW-1185">Reference proteome</keyword>
<evidence type="ECO:0000313" key="3">
    <source>
        <dbReference type="Proteomes" id="UP000215931"/>
    </source>
</evidence>
<comment type="caution">
    <text evidence="2">The sequence shown here is derived from an EMBL/GenBank/DDBJ whole genome shotgun (WGS) entry which is preliminary data.</text>
</comment>
<name>A0A271KDF4_9HYPH</name>
<proteinExistence type="predicted"/>
<reference evidence="2 3" key="1">
    <citation type="submission" date="2017-08" db="EMBL/GenBank/DDBJ databases">
        <title>Mesorhizobium wenxinae sp. nov., a novel rhizobial species isolated from root nodules of chickpea (Cicer arietinum L.).</title>
        <authorList>
            <person name="Zhang J."/>
        </authorList>
    </citation>
    <scope>NUCLEOTIDE SEQUENCE [LARGE SCALE GENOMIC DNA]</scope>
    <source>
        <strain evidence="3">WYCCWR 10019</strain>
    </source>
</reference>
<evidence type="ECO:0000313" key="2">
    <source>
        <dbReference type="EMBL" id="PAP93504.1"/>
    </source>
</evidence>
<sequence length="105" mass="11684">MPVPWTFADVKRLAIGVILIASLFLALLALDPHKWTNDASPIRSVEPIGATVKSEHWGKGQSVYMLFEDGSSVFIDDDRPHLIGARVAIERVTRDNGFVFYGFPE</sequence>
<evidence type="ECO:0000256" key="1">
    <source>
        <dbReference type="SAM" id="Phobius"/>
    </source>
</evidence>
<keyword evidence="1" id="KW-0472">Membrane</keyword>